<dbReference type="EMBL" id="QRGO01000002">
    <property type="protein sequence ID" value="RDV02391.1"/>
    <property type="molecule type" value="Genomic_DNA"/>
</dbReference>
<dbReference type="Proteomes" id="UP000263993">
    <property type="component" value="Unassembled WGS sequence"/>
</dbReference>
<name>A0A371B4N2_9BRAD</name>
<evidence type="ECO:0000313" key="4">
    <source>
        <dbReference type="Proteomes" id="UP000263993"/>
    </source>
</evidence>
<evidence type="ECO:0000256" key="2">
    <source>
        <dbReference type="SAM" id="Phobius"/>
    </source>
</evidence>
<keyword evidence="2" id="KW-0812">Transmembrane</keyword>
<feature type="region of interest" description="Disordered" evidence="1">
    <location>
        <begin position="1"/>
        <end position="37"/>
    </location>
</feature>
<gene>
    <name evidence="3" type="ORF">DXH78_15085</name>
</gene>
<proteinExistence type="predicted"/>
<comment type="caution">
    <text evidence="3">The sequence shown here is derived from an EMBL/GenBank/DDBJ whole genome shotgun (WGS) entry which is preliminary data.</text>
</comment>
<feature type="transmembrane region" description="Helical" evidence="2">
    <location>
        <begin position="44"/>
        <end position="65"/>
    </location>
</feature>
<organism evidence="3 4">
    <name type="scientific">Undibacter mobilis</name>
    <dbReference type="NCBI Taxonomy" id="2292256"/>
    <lineage>
        <taxon>Bacteria</taxon>
        <taxon>Pseudomonadati</taxon>
        <taxon>Pseudomonadota</taxon>
        <taxon>Alphaproteobacteria</taxon>
        <taxon>Hyphomicrobiales</taxon>
        <taxon>Nitrobacteraceae</taxon>
        <taxon>Undibacter</taxon>
    </lineage>
</organism>
<keyword evidence="2" id="KW-0472">Membrane</keyword>
<evidence type="ECO:0000313" key="3">
    <source>
        <dbReference type="EMBL" id="RDV02391.1"/>
    </source>
</evidence>
<evidence type="ECO:0000256" key="1">
    <source>
        <dbReference type="SAM" id="MobiDB-lite"/>
    </source>
</evidence>
<accession>A0A371B4N2</accession>
<keyword evidence="4" id="KW-1185">Reference proteome</keyword>
<protein>
    <submittedName>
        <fullName evidence="3">Uncharacterized protein</fullName>
    </submittedName>
</protein>
<dbReference type="AlphaFoldDB" id="A0A371B4N2"/>
<keyword evidence="2" id="KW-1133">Transmembrane helix</keyword>
<dbReference type="OrthoDB" id="8254787at2"/>
<feature type="compositionally biased region" description="Basic and acidic residues" evidence="1">
    <location>
        <begin position="23"/>
        <end position="37"/>
    </location>
</feature>
<reference evidence="4" key="1">
    <citation type="submission" date="2018-08" db="EMBL/GenBank/DDBJ databases">
        <authorList>
            <person name="Kim S.-J."/>
            <person name="Jung G.-Y."/>
        </authorList>
    </citation>
    <scope>NUCLEOTIDE SEQUENCE [LARGE SCALE GENOMIC DNA]</scope>
    <source>
        <strain evidence="4">GY_H</strain>
    </source>
</reference>
<sequence>MLNFRRRPGAPPPQRPDNGPNRDAVEDLSKYNRDETPDDYRHRMMVNAVAVVFVLGLALVGYWLADTMATMRKNQDCVLSGRRGCTPIDVPTPERY</sequence>